<dbReference type="InterPro" id="IPR036322">
    <property type="entry name" value="WD40_repeat_dom_sf"/>
</dbReference>
<dbReference type="Gene3D" id="2.130.10.10">
    <property type="entry name" value="YVTN repeat-like/Quinoprotein amine dehydrogenase"/>
    <property type="match status" value="4"/>
</dbReference>
<dbReference type="SUPFAM" id="SSF50978">
    <property type="entry name" value="WD40 repeat-like"/>
    <property type="match status" value="1"/>
</dbReference>
<protein>
    <submittedName>
        <fullName evidence="4">Uncharacterized protein</fullName>
    </submittedName>
</protein>
<proteinExistence type="predicted"/>
<evidence type="ECO:0000256" key="2">
    <source>
        <dbReference type="ARBA" id="ARBA00022737"/>
    </source>
</evidence>
<dbReference type="CDD" id="cd00200">
    <property type="entry name" value="WD40"/>
    <property type="match status" value="1"/>
</dbReference>
<evidence type="ECO:0000313" key="4">
    <source>
        <dbReference type="EMBL" id="KAL1140395.1"/>
    </source>
</evidence>
<feature type="repeat" description="WD" evidence="3">
    <location>
        <begin position="62"/>
        <end position="103"/>
    </location>
</feature>
<keyword evidence="5" id="KW-1185">Reference proteome</keyword>
<evidence type="ECO:0000256" key="1">
    <source>
        <dbReference type="ARBA" id="ARBA00022574"/>
    </source>
</evidence>
<evidence type="ECO:0000256" key="3">
    <source>
        <dbReference type="PROSITE-ProRule" id="PRU00221"/>
    </source>
</evidence>
<dbReference type="PROSITE" id="PS50294">
    <property type="entry name" value="WD_REPEATS_REGION"/>
    <property type="match status" value="3"/>
</dbReference>
<name>A0ABD0YX20_9HEMI</name>
<dbReference type="PRINTS" id="PR00320">
    <property type="entry name" value="GPROTEINBRPT"/>
</dbReference>
<comment type="caution">
    <text evidence="4">The sequence shown here is derived from an EMBL/GenBank/DDBJ whole genome shotgun (WGS) entry which is preliminary data.</text>
</comment>
<dbReference type="PANTHER" id="PTHR44129">
    <property type="entry name" value="WD REPEAT-CONTAINING PROTEIN POP1"/>
    <property type="match status" value="1"/>
</dbReference>
<feature type="repeat" description="WD" evidence="3">
    <location>
        <begin position="222"/>
        <end position="263"/>
    </location>
</feature>
<dbReference type="PROSITE" id="PS50082">
    <property type="entry name" value="WD_REPEATS_2"/>
    <property type="match status" value="5"/>
</dbReference>
<feature type="repeat" description="WD" evidence="3">
    <location>
        <begin position="19"/>
        <end position="60"/>
    </location>
</feature>
<accession>A0ABD0YX20</accession>
<feature type="repeat" description="WD" evidence="3">
    <location>
        <begin position="341"/>
        <end position="371"/>
    </location>
</feature>
<organism evidence="4 5">
    <name type="scientific">Ranatra chinensis</name>
    <dbReference type="NCBI Taxonomy" id="642074"/>
    <lineage>
        <taxon>Eukaryota</taxon>
        <taxon>Metazoa</taxon>
        <taxon>Ecdysozoa</taxon>
        <taxon>Arthropoda</taxon>
        <taxon>Hexapoda</taxon>
        <taxon>Insecta</taxon>
        <taxon>Pterygota</taxon>
        <taxon>Neoptera</taxon>
        <taxon>Paraneoptera</taxon>
        <taxon>Hemiptera</taxon>
        <taxon>Heteroptera</taxon>
        <taxon>Panheteroptera</taxon>
        <taxon>Nepomorpha</taxon>
        <taxon>Nepidae</taxon>
        <taxon>Ranatrinae</taxon>
        <taxon>Ranatra</taxon>
    </lineage>
</organism>
<dbReference type="AlphaFoldDB" id="A0ABD0YX20"/>
<keyword evidence="2" id="KW-0677">Repeat</keyword>
<sequence>MVWEWKPGLGFVEAACSLLLGHKYSVTCVRFSPKGCLLVSSSADGYSLLWDIKTGQCIHSFVQSNGNGVRTCCFSTDGALLATAGEGGILCLWEISSHNLIGTIDGHDEESIQGTSFTPDNMLIVSGDVMGTYRIWQVTSANNNDCSALTAVREAHDLGINALEFSSQYNSFTDIQGIIERSYLLVSCGNDHCVVLWQVSMRQQDKPQNTFVVHTPVALMTLQGHTSAVLSARFSPKGDMLASTSIDKTARIWEVSTGKCVKTLEGHDRYITCCAFSSNQSLLVTGSNDKSIWVWNLSSDFSVDTELGESSNGQRYWFQTSNGVSDGLCYESSAVKLNHKLEKHSGSINTCHFSTTHLATAGSDKLIYLWKWDATGVHLDNILEGHRYAINQTGEIVRSGFHISASGVRCVRFSPDWKLLATGGDDERASLFNVDSCELIA</sequence>
<dbReference type="InterPro" id="IPR015943">
    <property type="entry name" value="WD40/YVTN_repeat-like_dom_sf"/>
</dbReference>
<feature type="repeat" description="WD" evidence="3">
    <location>
        <begin position="264"/>
        <end position="305"/>
    </location>
</feature>
<dbReference type="SMART" id="SM00320">
    <property type="entry name" value="WD40"/>
    <property type="match status" value="8"/>
</dbReference>
<gene>
    <name evidence="4" type="ORF">AAG570_000327</name>
</gene>
<dbReference type="InterPro" id="IPR050349">
    <property type="entry name" value="WD_LIS1/nudF_dynein_reg"/>
</dbReference>
<dbReference type="InterPro" id="IPR019775">
    <property type="entry name" value="WD40_repeat_CS"/>
</dbReference>
<dbReference type="InterPro" id="IPR020472">
    <property type="entry name" value="WD40_PAC1"/>
</dbReference>
<dbReference type="EMBL" id="JBFDAA010000001">
    <property type="protein sequence ID" value="KAL1140395.1"/>
    <property type="molecule type" value="Genomic_DNA"/>
</dbReference>
<evidence type="ECO:0000313" key="5">
    <source>
        <dbReference type="Proteomes" id="UP001558652"/>
    </source>
</evidence>
<dbReference type="Proteomes" id="UP001558652">
    <property type="component" value="Unassembled WGS sequence"/>
</dbReference>
<dbReference type="Pfam" id="PF00400">
    <property type="entry name" value="WD40"/>
    <property type="match status" value="7"/>
</dbReference>
<keyword evidence="1 3" id="KW-0853">WD repeat</keyword>
<reference evidence="4 5" key="1">
    <citation type="submission" date="2024-07" db="EMBL/GenBank/DDBJ databases">
        <title>Chromosome-level genome assembly of the water stick insect Ranatra chinensis (Heteroptera: Nepidae).</title>
        <authorList>
            <person name="Liu X."/>
        </authorList>
    </citation>
    <scope>NUCLEOTIDE SEQUENCE [LARGE SCALE GENOMIC DNA]</scope>
    <source>
        <strain evidence="4">Cailab_2021Rc</strain>
        <tissue evidence="4">Muscle</tissue>
    </source>
</reference>
<dbReference type="InterPro" id="IPR001680">
    <property type="entry name" value="WD40_rpt"/>
</dbReference>
<dbReference type="PROSITE" id="PS00678">
    <property type="entry name" value="WD_REPEATS_1"/>
    <property type="match status" value="3"/>
</dbReference>